<dbReference type="PANTHER" id="PTHR24092:SF165">
    <property type="entry name" value="PHOSPHOLIPID-TRANSPORTING ATPASE 8-RELATED"/>
    <property type="match status" value="1"/>
</dbReference>
<dbReference type="SUPFAM" id="SSF56784">
    <property type="entry name" value="HAD-like"/>
    <property type="match status" value="1"/>
</dbReference>
<dbReference type="Pfam" id="PF16212">
    <property type="entry name" value="PhoLip_ATPase_C"/>
    <property type="match status" value="1"/>
</dbReference>
<dbReference type="PRINTS" id="PR00119">
    <property type="entry name" value="CATATPASE"/>
</dbReference>
<feature type="transmembrane region" description="Helical" evidence="16">
    <location>
        <begin position="83"/>
        <end position="101"/>
    </location>
</feature>
<feature type="binding site" evidence="14">
    <location>
        <position position="839"/>
    </location>
    <ligand>
        <name>ATP</name>
        <dbReference type="ChEBI" id="CHEBI:30616"/>
    </ligand>
</feature>
<keyword evidence="7 15" id="KW-0460">Magnesium</keyword>
<dbReference type="GO" id="GO:0005886">
    <property type="term" value="C:plasma membrane"/>
    <property type="evidence" value="ECO:0007669"/>
    <property type="project" value="TreeGrafter"/>
</dbReference>
<evidence type="ECO:0000256" key="9">
    <source>
        <dbReference type="ARBA" id="ARBA00022989"/>
    </source>
</evidence>
<protein>
    <recommendedName>
        <fullName evidence="16">Phospholipid-transporting ATPase</fullName>
        <ecNumber evidence="16">7.6.2.1</ecNumber>
    </recommendedName>
</protein>
<evidence type="ECO:0000256" key="15">
    <source>
        <dbReference type="PIRSR" id="PIRSR606539-3"/>
    </source>
</evidence>
<reference evidence="19" key="1">
    <citation type="submission" date="2020-01" db="EMBL/GenBank/DDBJ databases">
        <authorList>
            <person name="Mishra B."/>
        </authorList>
    </citation>
    <scope>NUCLEOTIDE SEQUENCE [LARGE SCALE GENOMIC DNA]</scope>
</reference>
<dbReference type="FunFam" id="2.70.150.10:FF:000023">
    <property type="entry name" value="Phospholipid-transporting ATPase"/>
    <property type="match status" value="1"/>
</dbReference>
<dbReference type="InterPro" id="IPR008250">
    <property type="entry name" value="ATPase_P-typ_transduc_dom_A_sf"/>
</dbReference>
<keyword evidence="8 16" id="KW-1278">Translocase</keyword>
<feature type="binding site" evidence="15">
    <location>
        <position position="865"/>
    </location>
    <ligand>
        <name>Mg(2+)</name>
        <dbReference type="ChEBI" id="CHEBI:18420"/>
    </ligand>
</feature>
<dbReference type="GO" id="GO:0005524">
    <property type="term" value="F:ATP binding"/>
    <property type="evidence" value="ECO:0007669"/>
    <property type="project" value="UniProtKB-UniRule"/>
</dbReference>
<feature type="transmembrane region" description="Helical" evidence="16">
    <location>
        <begin position="1074"/>
        <end position="1092"/>
    </location>
</feature>
<dbReference type="InterPro" id="IPR023299">
    <property type="entry name" value="ATPase_P-typ_cyto_dom_N"/>
</dbReference>
<dbReference type="GO" id="GO:0005783">
    <property type="term" value="C:endoplasmic reticulum"/>
    <property type="evidence" value="ECO:0007669"/>
    <property type="project" value="UniProtKB-ARBA"/>
</dbReference>
<keyword evidence="9 16" id="KW-1133">Transmembrane helix</keyword>
<keyword evidence="5 14" id="KW-0547">Nucleotide-binding</keyword>
<dbReference type="Gene3D" id="3.40.50.1000">
    <property type="entry name" value="HAD superfamily/HAD-like"/>
    <property type="match status" value="1"/>
</dbReference>
<dbReference type="InterPro" id="IPR023298">
    <property type="entry name" value="ATPase_P-typ_TM_dom_sf"/>
</dbReference>
<dbReference type="SUPFAM" id="SSF81665">
    <property type="entry name" value="Calcium ATPase, transmembrane domain M"/>
    <property type="match status" value="1"/>
</dbReference>
<keyword evidence="10 16" id="KW-0472">Membrane</keyword>
<dbReference type="PANTHER" id="PTHR24092">
    <property type="entry name" value="PROBABLE PHOSPHOLIPID-TRANSPORTING ATPASE"/>
    <property type="match status" value="1"/>
</dbReference>
<feature type="binding site" evidence="14">
    <location>
        <position position="726"/>
    </location>
    <ligand>
        <name>ATP</name>
        <dbReference type="ChEBI" id="CHEBI:30616"/>
    </ligand>
</feature>
<dbReference type="FunFam" id="3.40.50.1000:FF:000023">
    <property type="entry name" value="Phospholipid-transporting ATPase"/>
    <property type="match status" value="1"/>
</dbReference>
<evidence type="ECO:0000259" key="17">
    <source>
        <dbReference type="Pfam" id="PF16209"/>
    </source>
</evidence>
<evidence type="ECO:0000256" key="1">
    <source>
        <dbReference type="ARBA" id="ARBA00004141"/>
    </source>
</evidence>
<comment type="catalytic activity">
    <reaction evidence="11 16">
        <text>ATP + H2O + phospholipidSide 1 = ADP + phosphate + phospholipidSide 2.</text>
        <dbReference type="EC" id="7.6.2.1"/>
    </reaction>
</comment>
<dbReference type="SFLD" id="SFLDF00027">
    <property type="entry name" value="p-type_atpase"/>
    <property type="match status" value="1"/>
</dbReference>
<dbReference type="InterPro" id="IPR006539">
    <property type="entry name" value="P-type_ATPase_IV"/>
</dbReference>
<accession>A0A6D2K3Q2</accession>
<dbReference type="Gene3D" id="2.70.150.10">
    <property type="entry name" value="Calcium-transporting ATPase, cytoplasmic transduction domain A"/>
    <property type="match status" value="1"/>
</dbReference>
<dbReference type="InterPro" id="IPR032631">
    <property type="entry name" value="P-type_ATPase_N"/>
</dbReference>
<feature type="active site" description="4-aspartylphosphate intermediate" evidence="13">
    <location>
        <position position="424"/>
    </location>
</feature>
<feature type="transmembrane region" description="Helical" evidence="16">
    <location>
        <begin position="355"/>
        <end position="376"/>
    </location>
</feature>
<evidence type="ECO:0000256" key="4">
    <source>
        <dbReference type="ARBA" id="ARBA00022723"/>
    </source>
</evidence>
<evidence type="ECO:0000256" key="2">
    <source>
        <dbReference type="ARBA" id="ARBA00008109"/>
    </source>
</evidence>
<keyword evidence="6 14" id="KW-0067">ATP-binding</keyword>
<comment type="caution">
    <text evidence="19">The sequence shown here is derived from an EMBL/GenBank/DDBJ whole genome shotgun (WGS) entry which is preliminary data.</text>
</comment>
<dbReference type="InterPro" id="IPR001757">
    <property type="entry name" value="P_typ_ATPase"/>
</dbReference>
<dbReference type="InterPro" id="IPR032630">
    <property type="entry name" value="P_typ_ATPase_c"/>
</dbReference>
<evidence type="ECO:0000256" key="6">
    <source>
        <dbReference type="ARBA" id="ARBA00022840"/>
    </source>
</evidence>
<dbReference type="NCBIfam" id="TIGR01494">
    <property type="entry name" value="ATPase_P-type"/>
    <property type="match status" value="2"/>
</dbReference>
<dbReference type="Pfam" id="PF13246">
    <property type="entry name" value="Cation_ATPase"/>
    <property type="match status" value="1"/>
</dbReference>
<feature type="binding site" evidence="14">
    <location>
        <position position="845"/>
    </location>
    <ligand>
        <name>ATP</name>
        <dbReference type="ChEBI" id="CHEBI:30616"/>
    </ligand>
</feature>
<feature type="domain" description="P-type ATPase N-terminal" evidence="17">
    <location>
        <begin position="41"/>
        <end position="102"/>
    </location>
</feature>
<dbReference type="SFLD" id="SFLDS00003">
    <property type="entry name" value="Haloacid_Dehalogenase"/>
    <property type="match status" value="1"/>
</dbReference>
<feature type="binding site" evidence="14">
    <location>
        <position position="425"/>
    </location>
    <ligand>
        <name>ATP</name>
        <dbReference type="ChEBI" id="CHEBI:30616"/>
    </ligand>
</feature>
<evidence type="ECO:0000256" key="16">
    <source>
        <dbReference type="RuleBase" id="RU362033"/>
    </source>
</evidence>
<feature type="transmembrane region" description="Helical" evidence="16">
    <location>
        <begin position="1041"/>
        <end position="1062"/>
    </location>
</feature>
<dbReference type="GO" id="GO:0140327">
    <property type="term" value="F:flippase activity"/>
    <property type="evidence" value="ECO:0007669"/>
    <property type="project" value="UniProtKB-ARBA"/>
</dbReference>
<feature type="binding site" evidence="14">
    <location>
        <position position="644"/>
    </location>
    <ligand>
        <name>ATP</name>
        <dbReference type="ChEBI" id="CHEBI:30616"/>
    </ligand>
</feature>
<dbReference type="GO" id="GO:0016887">
    <property type="term" value="F:ATP hydrolysis activity"/>
    <property type="evidence" value="ECO:0007669"/>
    <property type="project" value="InterPro"/>
</dbReference>
<dbReference type="GO" id="GO:0045332">
    <property type="term" value="P:phospholipid translocation"/>
    <property type="evidence" value="ECO:0007669"/>
    <property type="project" value="TreeGrafter"/>
</dbReference>
<keyword evidence="3 16" id="KW-0812">Transmembrane</keyword>
<keyword evidence="20" id="KW-1185">Reference proteome</keyword>
<dbReference type="GO" id="GO:0000287">
    <property type="term" value="F:magnesium ion binding"/>
    <property type="evidence" value="ECO:0007669"/>
    <property type="project" value="UniProtKB-UniRule"/>
</dbReference>
<dbReference type="InterPro" id="IPR044492">
    <property type="entry name" value="P_typ_ATPase_HD_dom"/>
</dbReference>
<dbReference type="SUPFAM" id="SSF81653">
    <property type="entry name" value="Calcium ATPase, transduction domain A"/>
    <property type="match status" value="1"/>
</dbReference>
<feature type="binding site" evidence="15">
    <location>
        <position position="424"/>
    </location>
    <ligand>
        <name>Mg(2+)</name>
        <dbReference type="ChEBI" id="CHEBI:18420"/>
    </ligand>
</feature>
<sequence length="1189" mass="135151">MAGERRKGMRFSKLYSFKCLKPFSREDHHPQIGSRGYSRVVFCNDPDNPEALQLNYKGNYVSTTKYTAANFIPKSLFEQFRRVANIYFLVVAFVSFSPLAPYTAPSVLAPLLIVIGATMVKEGVEDWRRRKQDVEANNRKVEVCGKNGTFGETKWKNLRVGDLVKVHKDEYFPADLLLLSSSFEDGICYVDTMNLDGETNLKLKHALEITSDEESIKNFRGMIKCEDPNEHLYSFVGTLHFQGKQYPLSPQQILLRDSKLKNTDYVYGVVVFTGHDTKVMQNATDPPSKRSKIERKMDKIIYILFTILIVIAFTGSVFFGIMTSRDLNNGKIYRWYLRPDQTTIFYDPHRAVLAAFFHFLTALMLYGYLIPISLYVSIEVVKVLQSIFINQDQEMYHEETDRPARARTSNLNEELGQVDTILSDKTGTLTCNSMEFVKCSVAGTAYGRGMTEVEMALRKQKGMMIPQEEEVLDDTSKASKKSVKGFNFWDERIVDGQWVYQPNAELIQKFLRVLAICHTAIPDVNSDTGEISYEAESPDEAAFVIASRELGFEFFERSQTCISLHEIDHTTGKKVDRVYELLHVLEFSSSRKRMSVIVRNPESRLLLLSKGADSVMFERLAKHGRKNERETKEHIKRYAEAGLRTLVITYREVDEDEYRIWEEEFLKAKTLVTEDRDALIDAAADKIEKDLILLGSTAVEDKLQKGVPDCIEKLSQAGVKIWVLTGDKTETAINIGYACSLLREGMEKILITLDSPDIEALEKQGDKGAVAKASFQSIKKQLREGMSQTAAATDNSTNENQEMFGLVIDGNSLTYALDKNLEKDFLELASRCNSVICCRSSPKQKALVTRLVKSGTGRTTLAIGDGANDVGMLQEADIGVGISGAEGMQAVMASDFAIAQFRFLERLLLVHGHWCYRRIAMMICYFFYKNLTFGFTLFWYEAYASFSGKPAYNDWYMSCYNVFFTSLPVIALGVFDQDVSARLCLKYPLLYQEGVQNILFSWGLILGWMLNGIISSMIIFFLTINTMAGQAFRIDGQVVDYSVLGVTMYSCVVWTVNCQMAISINYFTWIQHCFIWGSIGFWYLFLVIYGSLPPTFATTAFQVFVETSAPSPICWLALVLVVFSALLPFFSYRAFQIKFRPMYHDIIVERRRTERPESRSSAVSGELPVQVESTLHHLRVNLSRRDSWN</sequence>
<evidence type="ECO:0000256" key="14">
    <source>
        <dbReference type="PIRSR" id="PIRSR606539-2"/>
    </source>
</evidence>
<dbReference type="Pfam" id="PF16209">
    <property type="entry name" value="PhoLip_ATPase_N"/>
    <property type="match status" value="1"/>
</dbReference>
<evidence type="ECO:0000256" key="7">
    <source>
        <dbReference type="ARBA" id="ARBA00022842"/>
    </source>
</evidence>
<evidence type="ECO:0000313" key="19">
    <source>
        <dbReference type="EMBL" id="CAA7046620.1"/>
    </source>
</evidence>
<feature type="transmembrane region" description="Helical" evidence="16">
    <location>
        <begin position="107"/>
        <end position="124"/>
    </location>
</feature>
<dbReference type="InterPro" id="IPR036412">
    <property type="entry name" value="HAD-like_sf"/>
</dbReference>
<feature type="binding site" evidence="14">
    <location>
        <position position="868"/>
    </location>
    <ligand>
        <name>ATP</name>
        <dbReference type="ChEBI" id="CHEBI:30616"/>
    </ligand>
</feature>
<feature type="binding site" evidence="15">
    <location>
        <position position="869"/>
    </location>
    <ligand>
        <name>Mg(2+)</name>
        <dbReference type="ChEBI" id="CHEBI:18420"/>
    </ligand>
</feature>
<proteinExistence type="inferred from homology"/>
<dbReference type="SUPFAM" id="SSF81660">
    <property type="entry name" value="Metal cation-transporting ATPase, ATP-binding domain N"/>
    <property type="match status" value="1"/>
</dbReference>
<feature type="transmembrane region" description="Helical" evidence="16">
    <location>
        <begin position="919"/>
        <end position="940"/>
    </location>
</feature>
<feature type="binding site" evidence="14">
    <location>
        <position position="727"/>
    </location>
    <ligand>
        <name>ATP</name>
        <dbReference type="ChEBI" id="CHEBI:30616"/>
    </ligand>
</feature>
<dbReference type="CDD" id="cd02073">
    <property type="entry name" value="P-type_ATPase_APLT_Dnf-like"/>
    <property type="match status" value="1"/>
</dbReference>
<feature type="transmembrane region" description="Helical" evidence="16">
    <location>
        <begin position="300"/>
        <end position="321"/>
    </location>
</feature>
<dbReference type="FunFam" id="3.40.1110.10:FF:000042">
    <property type="entry name" value="Phospholipid-transporting ATPase"/>
    <property type="match status" value="1"/>
</dbReference>
<evidence type="ECO:0000256" key="5">
    <source>
        <dbReference type="ARBA" id="ARBA00022741"/>
    </source>
</evidence>
<feature type="binding site" evidence="14">
    <location>
        <position position="869"/>
    </location>
    <ligand>
        <name>ATP</name>
        <dbReference type="ChEBI" id="CHEBI:30616"/>
    </ligand>
</feature>
<dbReference type="EMBL" id="CACVBM020001351">
    <property type="protein sequence ID" value="CAA7046620.1"/>
    <property type="molecule type" value="Genomic_DNA"/>
</dbReference>
<dbReference type="EC" id="7.6.2.1" evidence="16"/>
<feature type="binding site" evidence="14">
    <location>
        <position position="725"/>
    </location>
    <ligand>
        <name>ATP</name>
        <dbReference type="ChEBI" id="CHEBI:30616"/>
    </ligand>
</feature>
<dbReference type="Proteomes" id="UP000467841">
    <property type="component" value="Unassembled WGS sequence"/>
</dbReference>
<dbReference type="SFLD" id="SFLDG00002">
    <property type="entry name" value="C1.7:_P-type_atpase_like"/>
    <property type="match status" value="1"/>
</dbReference>
<feature type="binding site" evidence="14">
    <location>
        <position position="587"/>
    </location>
    <ligand>
        <name>ATP</name>
        <dbReference type="ChEBI" id="CHEBI:30616"/>
    </ligand>
</feature>
<dbReference type="OrthoDB" id="377733at2759"/>
<comment type="subcellular location">
    <subcellularLocation>
        <location evidence="1 16">Membrane</location>
        <topology evidence="1 16">Multi-pass membrane protein</topology>
    </subcellularLocation>
</comment>
<evidence type="ECO:0000313" key="20">
    <source>
        <dbReference type="Proteomes" id="UP000467841"/>
    </source>
</evidence>
<comment type="cofactor">
    <cofactor evidence="15">
        <name>Mg(2+)</name>
        <dbReference type="ChEBI" id="CHEBI:18420"/>
    </cofactor>
</comment>
<feature type="domain" description="P-type ATPase C-terminal" evidence="18">
    <location>
        <begin position="891"/>
        <end position="1141"/>
    </location>
</feature>
<evidence type="ECO:0000256" key="3">
    <source>
        <dbReference type="ARBA" id="ARBA00022692"/>
    </source>
</evidence>
<comment type="function">
    <text evidence="12">Involved in transport of phospholipids.</text>
</comment>
<evidence type="ECO:0000256" key="11">
    <source>
        <dbReference type="ARBA" id="ARBA00034036"/>
    </source>
</evidence>
<dbReference type="InterPro" id="IPR023214">
    <property type="entry name" value="HAD_sf"/>
</dbReference>
<feature type="binding site" evidence="14">
    <location>
        <position position="426"/>
    </location>
    <ligand>
        <name>ATP</name>
        <dbReference type="ChEBI" id="CHEBI:30616"/>
    </ligand>
</feature>
<gene>
    <name evidence="19" type="ORF">MERR_LOCUS33855</name>
</gene>
<feature type="binding site" evidence="14">
    <location>
        <position position="424"/>
    </location>
    <ligand>
        <name>ATP</name>
        <dbReference type="ChEBI" id="CHEBI:30616"/>
    </ligand>
</feature>
<evidence type="ECO:0000256" key="12">
    <source>
        <dbReference type="ARBA" id="ARBA00054150"/>
    </source>
</evidence>
<dbReference type="Gene3D" id="3.40.1110.10">
    <property type="entry name" value="Calcium-transporting ATPase, cytoplasmic domain N"/>
    <property type="match status" value="1"/>
</dbReference>
<dbReference type="AlphaFoldDB" id="A0A6D2K3Q2"/>
<dbReference type="NCBIfam" id="TIGR01652">
    <property type="entry name" value="ATPase-Plipid"/>
    <property type="match status" value="1"/>
</dbReference>
<feature type="binding site" evidence="15">
    <location>
        <position position="426"/>
    </location>
    <ligand>
        <name>Mg(2+)</name>
        <dbReference type="ChEBI" id="CHEBI:18420"/>
    </ligand>
</feature>
<feature type="binding site" evidence="14">
    <location>
        <position position="610"/>
    </location>
    <ligand>
        <name>ATP</name>
        <dbReference type="ChEBI" id="CHEBI:30616"/>
    </ligand>
</feature>
<organism evidence="19 20">
    <name type="scientific">Microthlaspi erraticum</name>
    <dbReference type="NCBI Taxonomy" id="1685480"/>
    <lineage>
        <taxon>Eukaryota</taxon>
        <taxon>Viridiplantae</taxon>
        <taxon>Streptophyta</taxon>
        <taxon>Embryophyta</taxon>
        <taxon>Tracheophyta</taxon>
        <taxon>Spermatophyta</taxon>
        <taxon>Magnoliopsida</taxon>
        <taxon>eudicotyledons</taxon>
        <taxon>Gunneridae</taxon>
        <taxon>Pentapetalae</taxon>
        <taxon>rosids</taxon>
        <taxon>malvids</taxon>
        <taxon>Brassicales</taxon>
        <taxon>Brassicaceae</taxon>
        <taxon>Coluteocarpeae</taxon>
        <taxon>Microthlaspi</taxon>
    </lineage>
</organism>
<feature type="binding site" evidence="14">
    <location>
        <position position="540"/>
    </location>
    <ligand>
        <name>ATP</name>
        <dbReference type="ChEBI" id="CHEBI:30616"/>
    </ligand>
</feature>
<evidence type="ECO:0000256" key="10">
    <source>
        <dbReference type="ARBA" id="ARBA00023136"/>
    </source>
</evidence>
<evidence type="ECO:0000259" key="18">
    <source>
        <dbReference type="Pfam" id="PF16212"/>
    </source>
</evidence>
<dbReference type="PROSITE" id="PS00154">
    <property type="entry name" value="ATPASE_E1_E2"/>
    <property type="match status" value="1"/>
</dbReference>
<keyword evidence="4 15" id="KW-0479">Metal-binding</keyword>
<evidence type="ECO:0000256" key="8">
    <source>
        <dbReference type="ARBA" id="ARBA00022967"/>
    </source>
</evidence>
<feature type="transmembrane region" description="Helical" evidence="16">
    <location>
        <begin position="997"/>
        <end position="1021"/>
    </location>
</feature>
<dbReference type="InterPro" id="IPR018303">
    <property type="entry name" value="ATPase_P-typ_P_site"/>
</dbReference>
<feature type="transmembrane region" description="Helical" evidence="16">
    <location>
        <begin position="1112"/>
        <end position="1132"/>
    </location>
</feature>
<feature type="transmembrane region" description="Helical" evidence="16">
    <location>
        <begin position="955"/>
        <end position="976"/>
    </location>
</feature>
<evidence type="ECO:0000256" key="13">
    <source>
        <dbReference type="PIRSR" id="PIRSR606539-1"/>
    </source>
</evidence>
<name>A0A6D2K3Q2_9BRAS</name>
<comment type="similarity">
    <text evidence="2 16">Belongs to the cation transport ATPase (P-type) (TC 3.A.3) family. Type IV subfamily.</text>
</comment>